<dbReference type="Proteomes" id="UP000548326">
    <property type="component" value="Unassembled WGS sequence"/>
</dbReference>
<accession>A0A1N7C6W9</accession>
<name>A0A1N7C6W9_9SPHI</name>
<feature type="transmembrane region" description="Helical" evidence="1">
    <location>
        <begin position="102"/>
        <end position="121"/>
    </location>
</feature>
<dbReference type="AlphaFoldDB" id="A0A1N7C6W9"/>
<feature type="transmembrane region" description="Helical" evidence="1">
    <location>
        <begin position="67"/>
        <end position="90"/>
    </location>
</feature>
<dbReference type="PANTHER" id="PTHR36974:SF1">
    <property type="entry name" value="DOXX FAMILY MEMBRANE PROTEIN"/>
    <property type="match status" value="1"/>
</dbReference>
<dbReference type="EMBL" id="JACHCA010000005">
    <property type="protein sequence ID" value="MBB6127990.1"/>
    <property type="molecule type" value="Genomic_DNA"/>
</dbReference>
<feature type="transmembrane region" description="Helical" evidence="1">
    <location>
        <begin position="37"/>
        <end position="60"/>
    </location>
</feature>
<sequence>MHLIKNISLIILIIGYTLAGINHFVNPTSYHRIIPHYLPYPVVINIIAGAAEILLALLLIPTQIRPWAAYTIILMLIAFLPVHITMLVNAPFRLGKLNVTPLLAWIRLALQPVLMAWAWWYTKS</sequence>
<evidence type="ECO:0000313" key="3">
    <source>
        <dbReference type="EMBL" id="MBB6127990.1"/>
    </source>
</evidence>
<keyword evidence="4" id="KW-1185">Reference proteome</keyword>
<evidence type="ECO:0000313" key="5">
    <source>
        <dbReference type="Proteomes" id="UP000548326"/>
    </source>
</evidence>
<keyword evidence="1" id="KW-0472">Membrane</keyword>
<proteinExistence type="predicted"/>
<dbReference type="PANTHER" id="PTHR36974">
    <property type="entry name" value="MEMBRANE PROTEIN-RELATED"/>
    <property type="match status" value="1"/>
</dbReference>
<comment type="caution">
    <text evidence="3">The sequence shown here is derived from an EMBL/GenBank/DDBJ whole genome shotgun (WGS) entry which is preliminary data.</text>
</comment>
<evidence type="ECO:0000313" key="2">
    <source>
        <dbReference type="EMBL" id="MBB6110967.1"/>
    </source>
</evidence>
<keyword evidence="1" id="KW-0812">Transmembrane</keyword>
<reference evidence="4 5" key="1">
    <citation type="submission" date="2020-08" db="EMBL/GenBank/DDBJ databases">
        <title>Genomic Encyclopedia of Type Strains, Phase IV (KMG-V): Genome sequencing to study the core and pangenomes of soil and plant-associated prokaryotes.</title>
        <authorList>
            <person name="Whitman W."/>
        </authorList>
    </citation>
    <scope>NUCLEOTIDE SEQUENCE [LARGE SCALE GENOMIC DNA]</scope>
    <source>
        <strain evidence="2 4">ANJLi2</strain>
        <strain evidence="3 5">MP601</strain>
    </source>
</reference>
<gene>
    <name evidence="3" type="ORF">HDF22_002103</name>
    <name evidence="2" type="ORF">HDF23_003728</name>
</gene>
<feature type="transmembrane region" description="Helical" evidence="1">
    <location>
        <begin position="7"/>
        <end position="25"/>
    </location>
</feature>
<dbReference type="OrthoDB" id="327939at2"/>
<protein>
    <submittedName>
        <fullName evidence="2 3">Membrane protein</fullName>
    </submittedName>
</protein>
<dbReference type="EMBL" id="JACHCB010000009">
    <property type="protein sequence ID" value="MBB6110967.1"/>
    <property type="molecule type" value="Genomic_DNA"/>
</dbReference>
<evidence type="ECO:0000256" key="1">
    <source>
        <dbReference type="SAM" id="Phobius"/>
    </source>
</evidence>
<evidence type="ECO:0000313" key="4">
    <source>
        <dbReference type="Proteomes" id="UP000541583"/>
    </source>
</evidence>
<keyword evidence="1" id="KW-1133">Transmembrane helix</keyword>
<organism evidence="3 5">
    <name type="scientific">Mucilaginibacter lappiensis</name>
    <dbReference type="NCBI Taxonomy" id="354630"/>
    <lineage>
        <taxon>Bacteria</taxon>
        <taxon>Pseudomonadati</taxon>
        <taxon>Bacteroidota</taxon>
        <taxon>Sphingobacteriia</taxon>
        <taxon>Sphingobacteriales</taxon>
        <taxon>Sphingobacteriaceae</taxon>
        <taxon>Mucilaginibacter</taxon>
    </lineage>
</organism>
<dbReference type="RefSeq" id="WP_076374594.1">
    <property type="nucleotide sequence ID" value="NZ_FTMG01000009.1"/>
</dbReference>
<dbReference type="Proteomes" id="UP000541583">
    <property type="component" value="Unassembled WGS sequence"/>
</dbReference>
<dbReference type="STRING" id="354630.SAMN05421821_10917"/>